<keyword evidence="3" id="KW-1185">Reference proteome</keyword>
<dbReference type="PANTHER" id="PTHR20974:SF0">
    <property type="entry name" value="UPF0585 PROTEIN CG18661"/>
    <property type="match status" value="1"/>
</dbReference>
<gene>
    <name evidence="2" type="ORF">KP79_PYT05374</name>
</gene>
<accession>A0A210QX99</accession>
<sequence>MTTRLFGTTRTVFSKMLQFPAAERNKVPIVEVLQQVLSKETEGLALEVASGSGAHVAHIAQQIPRLAWQPSEIEDRNLKSISAFIQHAELSNVNEPVLLDVTTDPGAWAGGLGEGSLTVILNANMIHISPWDTAVGLFAGANYLLKPGGYMFLYGPFAIHGSLTPDSNVKFDQYLKSQDCRWGVRDIDDVEKLAKTNRLRMQQMVDMPANNKMLIFLKEG</sequence>
<dbReference type="PANTHER" id="PTHR20974">
    <property type="entry name" value="UPF0585 PROTEIN CG18661"/>
    <property type="match status" value="1"/>
</dbReference>
<dbReference type="InterPro" id="IPR029063">
    <property type="entry name" value="SAM-dependent_MTases_sf"/>
</dbReference>
<name>A0A210QX99_MIZYE</name>
<dbReference type="EMBL" id="NEDP02001389">
    <property type="protein sequence ID" value="OWF53331.1"/>
    <property type="molecule type" value="Genomic_DNA"/>
</dbReference>
<proteinExistence type="inferred from homology"/>
<organism evidence="2 3">
    <name type="scientific">Mizuhopecten yessoensis</name>
    <name type="common">Japanese scallop</name>
    <name type="synonym">Patinopecten yessoensis</name>
    <dbReference type="NCBI Taxonomy" id="6573"/>
    <lineage>
        <taxon>Eukaryota</taxon>
        <taxon>Metazoa</taxon>
        <taxon>Spiralia</taxon>
        <taxon>Lophotrochozoa</taxon>
        <taxon>Mollusca</taxon>
        <taxon>Bivalvia</taxon>
        <taxon>Autobranchia</taxon>
        <taxon>Pteriomorphia</taxon>
        <taxon>Pectinida</taxon>
        <taxon>Pectinoidea</taxon>
        <taxon>Pectinidae</taxon>
        <taxon>Mizuhopecten</taxon>
    </lineage>
</organism>
<dbReference type="Gene3D" id="3.40.50.150">
    <property type="entry name" value="Vaccinia Virus protein VP39"/>
    <property type="match status" value="1"/>
</dbReference>
<comment type="similarity">
    <text evidence="1">Belongs to the UPF0585 family.</text>
</comment>
<dbReference type="Pfam" id="PF06080">
    <property type="entry name" value="DUF938"/>
    <property type="match status" value="1"/>
</dbReference>
<dbReference type="OrthoDB" id="10258744at2759"/>
<dbReference type="AlphaFoldDB" id="A0A210QX99"/>
<protein>
    <submittedName>
        <fullName evidence="2">UPF0585 protein C16orf13-like A</fullName>
    </submittedName>
</protein>
<evidence type="ECO:0000256" key="1">
    <source>
        <dbReference type="ARBA" id="ARBA00008308"/>
    </source>
</evidence>
<comment type="caution">
    <text evidence="2">The sequence shown here is derived from an EMBL/GenBank/DDBJ whole genome shotgun (WGS) entry which is preliminary data.</text>
</comment>
<evidence type="ECO:0000313" key="2">
    <source>
        <dbReference type="EMBL" id="OWF53331.1"/>
    </source>
</evidence>
<dbReference type="SUPFAM" id="SSF53335">
    <property type="entry name" value="S-adenosyl-L-methionine-dependent methyltransferases"/>
    <property type="match status" value="1"/>
</dbReference>
<evidence type="ECO:0000313" key="3">
    <source>
        <dbReference type="Proteomes" id="UP000242188"/>
    </source>
</evidence>
<dbReference type="InterPro" id="IPR010342">
    <property type="entry name" value="DUF938"/>
</dbReference>
<dbReference type="Proteomes" id="UP000242188">
    <property type="component" value="Unassembled WGS sequence"/>
</dbReference>
<reference evidence="2 3" key="1">
    <citation type="journal article" date="2017" name="Nat. Ecol. Evol.">
        <title>Scallop genome provides insights into evolution of bilaterian karyotype and development.</title>
        <authorList>
            <person name="Wang S."/>
            <person name="Zhang J."/>
            <person name="Jiao W."/>
            <person name="Li J."/>
            <person name="Xun X."/>
            <person name="Sun Y."/>
            <person name="Guo X."/>
            <person name="Huan P."/>
            <person name="Dong B."/>
            <person name="Zhang L."/>
            <person name="Hu X."/>
            <person name="Sun X."/>
            <person name="Wang J."/>
            <person name="Zhao C."/>
            <person name="Wang Y."/>
            <person name="Wang D."/>
            <person name="Huang X."/>
            <person name="Wang R."/>
            <person name="Lv J."/>
            <person name="Li Y."/>
            <person name="Zhang Z."/>
            <person name="Liu B."/>
            <person name="Lu W."/>
            <person name="Hui Y."/>
            <person name="Liang J."/>
            <person name="Zhou Z."/>
            <person name="Hou R."/>
            <person name="Li X."/>
            <person name="Liu Y."/>
            <person name="Li H."/>
            <person name="Ning X."/>
            <person name="Lin Y."/>
            <person name="Zhao L."/>
            <person name="Xing Q."/>
            <person name="Dou J."/>
            <person name="Li Y."/>
            <person name="Mao J."/>
            <person name="Guo H."/>
            <person name="Dou H."/>
            <person name="Li T."/>
            <person name="Mu C."/>
            <person name="Jiang W."/>
            <person name="Fu Q."/>
            <person name="Fu X."/>
            <person name="Miao Y."/>
            <person name="Liu J."/>
            <person name="Yu Q."/>
            <person name="Li R."/>
            <person name="Liao H."/>
            <person name="Li X."/>
            <person name="Kong Y."/>
            <person name="Jiang Z."/>
            <person name="Chourrout D."/>
            <person name="Li R."/>
            <person name="Bao Z."/>
        </authorList>
    </citation>
    <scope>NUCLEOTIDE SEQUENCE [LARGE SCALE GENOMIC DNA]</scope>
    <source>
        <strain evidence="2 3">PY_sf001</strain>
    </source>
</reference>